<dbReference type="EMBL" id="JACHEB010000002">
    <property type="protein sequence ID" value="MBB5327245.1"/>
    <property type="molecule type" value="Genomic_DNA"/>
</dbReference>
<dbReference type="RefSeq" id="WP_260698022.1">
    <property type="nucleotide sequence ID" value="NZ_JACHEB010000002.1"/>
</dbReference>
<name>A0A9X0QBK3_9BACT</name>
<organism evidence="1 2">
    <name type="scientific">Tunturiibacter gelidiferens</name>
    <dbReference type="NCBI Taxonomy" id="3069689"/>
    <lineage>
        <taxon>Bacteria</taxon>
        <taxon>Pseudomonadati</taxon>
        <taxon>Acidobacteriota</taxon>
        <taxon>Terriglobia</taxon>
        <taxon>Terriglobales</taxon>
        <taxon>Acidobacteriaceae</taxon>
        <taxon>Tunturiibacter</taxon>
    </lineage>
</organism>
<protein>
    <submittedName>
        <fullName evidence="1">Uncharacterized protein</fullName>
    </submittedName>
</protein>
<sequence length="40" mass="4467">MNQSAERLGLQKNVLRIGFDSSTEKMPFFGAPNQKMKVAP</sequence>
<dbReference type="AlphaFoldDB" id="A0A9X0QBK3"/>
<reference evidence="1 2" key="1">
    <citation type="submission" date="2020-08" db="EMBL/GenBank/DDBJ databases">
        <title>Genomic Encyclopedia of Type Strains, Phase IV (KMG-V): Genome sequencing to study the core and pangenomes of soil and plant-associated prokaryotes.</title>
        <authorList>
            <person name="Whitman W."/>
        </authorList>
    </citation>
    <scope>NUCLEOTIDE SEQUENCE [LARGE SCALE GENOMIC DNA]</scope>
    <source>
        <strain evidence="1 2">X5P2</strain>
    </source>
</reference>
<gene>
    <name evidence="1" type="ORF">HDF14_000850</name>
</gene>
<keyword evidence="2" id="KW-1185">Reference proteome</keyword>
<evidence type="ECO:0000313" key="2">
    <source>
        <dbReference type="Proteomes" id="UP000535182"/>
    </source>
</evidence>
<proteinExistence type="predicted"/>
<comment type="caution">
    <text evidence="1">The sequence shown here is derived from an EMBL/GenBank/DDBJ whole genome shotgun (WGS) entry which is preliminary data.</text>
</comment>
<dbReference type="Proteomes" id="UP000535182">
    <property type="component" value="Unassembled WGS sequence"/>
</dbReference>
<accession>A0A9X0QBK3</accession>
<evidence type="ECO:0000313" key="1">
    <source>
        <dbReference type="EMBL" id="MBB5327245.1"/>
    </source>
</evidence>